<proteinExistence type="predicted"/>
<dbReference type="InParanoid" id="G3IB68"/>
<evidence type="ECO:0000313" key="1">
    <source>
        <dbReference type="EMBL" id="EGW10482.1"/>
    </source>
</evidence>
<name>G3IB68_CRIGR</name>
<dbReference type="Proteomes" id="UP000001075">
    <property type="component" value="Unassembled WGS sequence"/>
</dbReference>
<accession>G3IB68</accession>
<evidence type="ECO:0000313" key="2">
    <source>
        <dbReference type="Proteomes" id="UP000001075"/>
    </source>
</evidence>
<organism evidence="1 2">
    <name type="scientific">Cricetulus griseus</name>
    <name type="common">Chinese hamster</name>
    <name type="synonym">Cricetulus barabensis griseus</name>
    <dbReference type="NCBI Taxonomy" id="10029"/>
    <lineage>
        <taxon>Eukaryota</taxon>
        <taxon>Metazoa</taxon>
        <taxon>Chordata</taxon>
        <taxon>Craniata</taxon>
        <taxon>Vertebrata</taxon>
        <taxon>Euteleostomi</taxon>
        <taxon>Mammalia</taxon>
        <taxon>Eutheria</taxon>
        <taxon>Euarchontoglires</taxon>
        <taxon>Glires</taxon>
        <taxon>Rodentia</taxon>
        <taxon>Myomorpha</taxon>
        <taxon>Muroidea</taxon>
        <taxon>Cricetidae</taxon>
        <taxon>Cricetinae</taxon>
        <taxon>Cricetulus</taxon>
    </lineage>
</organism>
<sequence length="72" mass="8138">MAPELGVSDARATHYLQEFLAGFLETMKKKSYPTPWLRLDPGDHPYGLLTTKCVLSGQCPRCPQIIDQYLRA</sequence>
<gene>
    <name evidence="1" type="ORF">I79_020858</name>
</gene>
<dbReference type="AlphaFoldDB" id="G3IB68"/>
<dbReference type="EMBL" id="JH001800">
    <property type="protein sequence ID" value="EGW10482.1"/>
    <property type="molecule type" value="Genomic_DNA"/>
</dbReference>
<protein>
    <submittedName>
        <fullName evidence="1">Uncharacterized protein</fullName>
    </submittedName>
</protein>
<reference evidence="2" key="1">
    <citation type="journal article" date="2011" name="Nat. Biotechnol.">
        <title>The genomic sequence of the Chinese hamster ovary (CHO)-K1 cell line.</title>
        <authorList>
            <person name="Xu X."/>
            <person name="Nagarajan H."/>
            <person name="Lewis N.E."/>
            <person name="Pan S."/>
            <person name="Cai Z."/>
            <person name="Liu X."/>
            <person name="Chen W."/>
            <person name="Xie M."/>
            <person name="Wang W."/>
            <person name="Hammond S."/>
            <person name="Andersen M.R."/>
            <person name="Neff N."/>
            <person name="Passarelli B."/>
            <person name="Koh W."/>
            <person name="Fan H.C."/>
            <person name="Wang J."/>
            <person name="Gui Y."/>
            <person name="Lee K.H."/>
            <person name="Betenbaugh M.J."/>
            <person name="Quake S.R."/>
            <person name="Famili I."/>
            <person name="Palsson B.O."/>
            <person name="Wang J."/>
        </authorList>
    </citation>
    <scope>NUCLEOTIDE SEQUENCE [LARGE SCALE GENOMIC DNA]</scope>
    <source>
        <strain evidence="2">CHO K1 cell line</strain>
    </source>
</reference>